<proteinExistence type="predicted"/>
<dbReference type="PANTHER" id="PTHR47332">
    <property type="entry name" value="SET DOMAIN-CONTAINING PROTEIN 5"/>
    <property type="match status" value="1"/>
</dbReference>
<dbReference type="CDD" id="cd20071">
    <property type="entry name" value="SET_SMYD"/>
    <property type="match status" value="1"/>
</dbReference>
<dbReference type="PANTHER" id="PTHR47332:SF6">
    <property type="entry name" value="SET DOMAIN-CONTAINING PROTEIN"/>
    <property type="match status" value="1"/>
</dbReference>
<dbReference type="InterPro" id="IPR053185">
    <property type="entry name" value="SET_domain_protein"/>
</dbReference>
<dbReference type="SUPFAM" id="SSF82199">
    <property type="entry name" value="SET domain"/>
    <property type="match status" value="1"/>
</dbReference>
<evidence type="ECO:0000256" key="1">
    <source>
        <dbReference type="SAM" id="MobiDB-lite"/>
    </source>
</evidence>
<evidence type="ECO:0000259" key="3">
    <source>
        <dbReference type="PROSITE" id="PS50280"/>
    </source>
</evidence>
<dbReference type="Pfam" id="PF00856">
    <property type="entry name" value="SET"/>
    <property type="match status" value="1"/>
</dbReference>
<name>A0A162MRB4_9HYPO</name>
<dbReference type="InterPro" id="IPR046341">
    <property type="entry name" value="SET_dom_sf"/>
</dbReference>
<dbReference type="AlphaFoldDB" id="A0A162MRB4"/>
<organism evidence="4 5">
    <name type="scientific">Niveomyces insectorum RCEF 264</name>
    <dbReference type="NCBI Taxonomy" id="1081102"/>
    <lineage>
        <taxon>Eukaryota</taxon>
        <taxon>Fungi</taxon>
        <taxon>Dikarya</taxon>
        <taxon>Ascomycota</taxon>
        <taxon>Pezizomycotina</taxon>
        <taxon>Sordariomycetes</taxon>
        <taxon>Hypocreomycetidae</taxon>
        <taxon>Hypocreales</taxon>
        <taxon>Cordycipitaceae</taxon>
        <taxon>Niveomyces</taxon>
    </lineage>
</organism>
<keyword evidence="5" id="KW-1185">Reference proteome</keyword>
<reference evidence="4 5" key="1">
    <citation type="journal article" date="2016" name="Genome Biol. Evol.">
        <title>Divergent and convergent evolution of fungal pathogenicity.</title>
        <authorList>
            <person name="Shang Y."/>
            <person name="Xiao G."/>
            <person name="Zheng P."/>
            <person name="Cen K."/>
            <person name="Zhan S."/>
            <person name="Wang C."/>
        </authorList>
    </citation>
    <scope>NUCLEOTIDE SEQUENCE [LARGE SCALE GENOMIC DNA]</scope>
    <source>
        <strain evidence="4 5">RCEF 264</strain>
    </source>
</reference>
<keyword evidence="2" id="KW-0732">Signal</keyword>
<dbReference type="SMART" id="SM00317">
    <property type="entry name" value="SET"/>
    <property type="match status" value="1"/>
</dbReference>
<feature type="chain" id="PRO_5007837413" evidence="2">
    <location>
        <begin position="25"/>
        <end position="506"/>
    </location>
</feature>
<evidence type="ECO:0000313" key="5">
    <source>
        <dbReference type="Proteomes" id="UP000076874"/>
    </source>
</evidence>
<dbReference type="Proteomes" id="UP000076874">
    <property type="component" value="Unassembled WGS sequence"/>
</dbReference>
<dbReference type="STRING" id="1081102.A0A162MRB4"/>
<protein>
    <submittedName>
        <fullName evidence="4">SET domain protein</fullName>
    </submittedName>
</protein>
<comment type="caution">
    <text evidence="4">The sequence shown here is derived from an EMBL/GenBank/DDBJ whole genome shotgun (WGS) entry which is preliminary data.</text>
</comment>
<dbReference type="Gene3D" id="2.170.270.10">
    <property type="entry name" value="SET domain"/>
    <property type="match status" value="1"/>
</dbReference>
<gene>
    <name evidence="4" type="ORF">SPI_02467</name>
</gene>
<dbReference type="OrthoDB" id="265717at2759"/>
<evidence type="ECO:0000256" key="2">
    <source>
        <dbReference type="SAM" id="SignalP"/>
    </source>
</evidence>
<dbReference type="EMBL" id="AZHD01000003">
    <property type="protein sequence ID" value="OAA65680.1"/>
    <property type="molecule type" value="Genomic_DNA"/>
</dbReference>
<dbReference type="InterPro" id="IPR001214">
    <property type="entry name" value="SET_dom"/>
</dbReference>
<feature type="region of interest" description="Disordered" evidence="1">
    <location>
        <begin position="24"/>
        <end position="43"/>
    </location>
</feature>
<feature type="region of interest" description="Disordered" evidence="1">
    <location>
        <begin position="175"/>
        <end position="197"/>
    </location>
</feature>
<sequence length="506" mass="54542">MAALAFVWTNVLILIAVLTASGNGSQNERSKRAPGGPLTRNKDAGWTHTIKATDHVHMNGTCRSGTGSHGVPLVLGGSSSSSSSSSHHRHGACPLPLAVAAADDNITLSAWAPWTHRPVCTDARQDEWGAVQQHCVFTDATFRGGRGISVIAAPHVAAAMADTLDDGGIPARLRDHPSTPLAGDPTLEHGPPAAEGGNASFTVQTLPNRGKGVVATRRIRKGELVFVDYVTVLSQNTFTAPGSSDAPADPEQILQLLQVAVQQLTPGQQARVHALAHSLGGERIRDILRTNVFGGIEIAGEPHIGLFPLGSRINHNCQPNTYWRYTPGYLSQEVIALRDIERGEEVTHSYIPLGVVYEERQEQINGWGFRCTCPLCTAPPAQRALSDQRRRRLHAIHGELSATSASATAGYSTADRATRLAEMVDEMEFLVEKEQIWPALCDYYLVATQAFLDVDDFAGARRYWHAASDAWDTYAGEQHENVDTLRDLWKAITARESAVEAAAAAA</sequence>
<evidence type="ECO:0000313" key="4">
    <source>
        <dbReference type="EMBL" id="OAA65680.1"/>
    </source>
</evidence>
<feature type="domain" description="SET" evidence="3">
    <location>
        <begin position="199"/>
        <end position="351"/>
    </location>
</feature>
<feature type="signal peptide" evidence="2">
    <location>
        <begin position="1"/>
        <end position="24"/>
    </location>
</feature>
<accession>A0A162MRB4</accession>
<dbReference type="PROSITE" id="PS50280">
    <property type="entry name" value="SET"/>
    <property type="match status" value="1"/>
</dbReference>